<sequence>MHLKTLLLVGLMGVLCSVTLRADDVSKDVEKAVKRSRLDQAGTKPFHLKAEITPVSDRDKALNRSGEIEIWWKSPEAWRREVRSPEFHQVEIVNDGQVWQKNEGEYFPEWLRSLAVELIDPVPPLDHVLQEVKSADVRSFMGQTNAQWMTMGSDGTVSKGIGAGVALSNSTGLLVYGSDVGWSGDFHDYQEFHGRMVARAIGDAKIVLLEDLGSEPADFFDATASGGDAQQISTLVVDEPALRKNMIASDPVPWPSLANGPLTGVLTTEIVVDREGRVRNVGTIVSDNPGLSDVARAWIMQQRFKPYLVNGVPVQVVSTMTLPFTTTRPAGTENFDSARNYFERGRKAGFPAAGAGTPYSLSATFQAMGSDGKVADGRYEDIWVNEGEWRREAWFGKSHYVRTQNGDKRYQLAEGPDAALLRLVFKVIEPIPALDTFVESDWRMKREDIADISTVRVATGPEDASGKMVEGNSRAFWFDQNGWLLQAVDAGVHITRGNFVEFDGAQVAQSIVVRAKGGVVMIVKVGSLQESSTINKSDFVLKGHEYKRQFTDEVR</sequence>
<dbReference type="GO" id="GO:0055085">
    <property type="term" value="P:transmembrane transport"/>
    <property type="evidence" value="ECO:0007669"/>
    <property type="project" value="InterPro"/>
</dbReference>
<feature type="signal peptide" evidence="1">
    <location>
        <begin position="1"/>
        <end position="22"/>
    </location>
</feature>
<dbReference type="SUPFAM" id="SSF74653">
    <property type="entry name" value="TolA/TonB C-terminal domain"/>
    <property type="match status" value="1"/>
</dbReference>
<evidence type="ECO:0000259" key="2">
    <source>
        <dbReference type="Pfam" id="PF03544"/>
    </source>
</evidence>
<reference evidence="3" key="2">
    <citation type="submission" date="2020-09" db="EMBL/GenBank/DDBJ databases">
        <authorList>
            <person name="Sun Q."/>
            <person name="Zhou Y."/>
        </authorList>
    </citation>
    <scope>NUCLEOTIDE SEQUENCE</scope>
    <source>
        <strain evidence="3">CGMCC 1.15447</strain>
    </source>
</reference>
<proteinExistence type="predicted"/>
<gene>
    <name evidence="3" type="ORF">GCM10011507_17190</name>
</gene>
<dbReference type="EMBL" id="BMJB01000001">
    <property type="protein sequence ID" value="GGA66175.1"/>
    <property type="molecule type" value="Genomic_DNA"/>
</dbReference>
<evidence type="ECO:0000313" key="3">
    <source>
        <dbReference type="EMBL" id="GGA66175.1"/>
    </source>
</evidence>
<feature type="chain" id="PRO_5037703183" description="TonB C-terminal domain-containing protein" evidence="1">
    <location>
        <begin position="23"/>
        <end position="555"/>
    </location>
</feature>
<protein>
    <recommendedName>
        <fullName evidence="2">TonB C-terminal domain-containing protein</fullName>
    </recommendedName>
</protein>
<keyword evidence="4" id="KW-1185">Reference proteome</keyword>
<comment type="caution">
    <text evidence="3">The sequence shown here is derived from an EMBL/GenBank/DDBJ whole genome shotgun (WGS) entry which is preliminary data.</text>
</comment>
<dbReference type="Proteomes" id="UP000648801">
    <property type="component" value="Unassembled WGS sequence"/>
</dbReference>
<dbReference type="Gene3D" id="3.30.1150.10">
    <property type="match status" value="1"/>
</dbReference>
<evidence type="ECO:0000256" key="1">
    <source>
        <dbReference type="SAM" id="SignalP"/>
    </source>
</evidence>
<dbReference type="RefSeq" id="WP_188758914.1">
    <property type="nucleotide sequence ID" value="NZ_JAGSYK010000001.1"/>
</dbReference>
<evidence type="ECO:0000313" key="4">
    <source>
        <dbReference type="Proteomes" id="UP000648801"/>
    </source>
</evidence>
<reference evidence="3" key="1">
    <citation type="journal article" date="2014" name="Int. J. Syst. Evol. Microbiol.">
        <title>Complete genome sequence of Corynebacterium casei LMG S-19264T (=DSM 44701T), isolated from a smear-ripened cheese.</title>
        <authorList>
            <consortium name="US DOE Joint Genome Institute (JGI-PGF)"/>
            <person name="Walter F."/>
            <person name="Albersmeier A."/>
            <person name="Kalinowski J."/>
            <person name="Ruckert C."/>
        </authorList>
    </citation>
    <scope>NUCLEOTIDE SEQUENCE</scope>
    <source>
        <strain evidence="3">CGMCC 1.15447</strain>
    </source>
</reference>
<keyword evidence="1" id="KW-0732">Signal</keyword>
<feature type="domain" description="TonB C-terminal" evidence="2">
    <location>
        <begin position="262"/>
        <end position="324"/>
    </location>
</feature>
<dbReference type="Pfam" id="PF03544">
    <property type="entry name" value="TonB_C"/>
    <property type="match status" value="1"/>
</dbReference>
<organism evidence="3 4">
    <name type="scientific">Edaphobacter acidisoli</name>
    <dbReference type="NCBI Taxonomy" id="2040573"/>
    <lineage>
        <taxon>Bacteria</taxon>
        <taxon>Pseudomonadati</taxon>
        <taxon>Acidobacteriota</taxon>
        <taxon>Terriglobia</taxon>
        <taxon>Terriglobales</taxon>
        <taxon>Acidobacteriaceae</taxon>
        <taxon>Edaphobacter</taxon>
    </lineage>
</organism>
<dbReference type="AlphaFoldDB" id="A0A916RQZ7"/>
<dbReference type="InterPro" id="IPR037682">
    <property type="entry name" value="TonB_C"/>
</dbReference>
<name>A0A916RQZ7_9BACT</name>
<accession>A0A916RQZ7</accession>